<dbReference type="AlphaFoldDB" id="A0AAJ1D224"/>
<reference evidence="1" key="1">
    <citation type="submission" date="2022-06" db="EMBL/GenBank/DDBJ databases">
        <title>Dynamics of rice microbiomes reveals core vertical transmitted seed endophytes.</title>
        <authorList>
            <person name="Liao K."/>
            <person name="Zhang X."/>
        </authorList>
    </citation>
    <scope>NUCLEOTIDE SEQUENCE</scope>
    <source>
        <strain evidence="1">JT1-17</strain>
    </source>
</reference>
<dbReference type="Proteomes" id="UP001208888">
    <property type="component" value="Unassembled WGS sequence"/>
</dbReference>
<gene>
    <name evidence="1" type="ORF">NB703_003024</name>
</gene>
<organism evidence="1 2">
    <name type="scientific">Pantoea ananas</name>
    <name type="common">Erwinia uredovora</name>
    <dbReference type="NCBI Taxonomy" id="553"/>
    <lineage>
        <taxon>Bacteria</taxon>
        <taxon>Pseudomonadati</taxon>
        <taxon>Pseudomonadota</taxon>
        <taxon>Gammaproteobacteria</taxon>
        <taxon>Enterobacterales</taxon>
        <taxon>Erwiniaceae</taxon>
        <taxon>Pantoea</taxon>
    </lineage>
</organism>
<comment type="caution">
    <text evidence="1">The sequence shown here is derived from an EMBL/GenBank/DDBJ whole genome shotgun (WGS) entry which is preliminary data.</text>
</comment>
<evidence type="ECO:0000313" key="1">
    <source>
        <dbReference type="EMBL" id="MCW0344931.1"/>
    </source>
</evidence>
<accession>A0AAJ1D224</accession>
<evidence type="ECO:0000313" key="2">
    <source>
        <dbReference type="Proteomes" id="UP001208888"/>
    </source>
</evidence>
<proteinExistence type="predicted"/>
<name>A0AAJ1D224_PANAN</name>
<sequence length="51" mass="5767">MLIGFVLIISSVIPVPVSEEIYPTLAACEHVKEQMLKREPISQLECAEVRR</sequence>
<evidence type="ECO:0008006" key="3">
    <source>
        <dbReference type="Google" id="ProtNLM"/>
    </source>
</evidence>
<dbReference type="EMBL" id="JANFVX010000011">
    <property type="protein sequence ID" value="MCW0344931.1"/>
    <property type="molecule type" value="Genomic_DNA"/>
</dbReference>
<protein>
    <recommendedName>
        <fullName evidence="3">DUF1482 family protein</fullName>
    </recommendedName>
</protein>